<evidence type="ECO:0000313" key="12">
    <source>
        <dbReference type="Proteomes" id="UP001642483"/>
    </source>
</evidence>
<comment type="caution">
    <text evidence="11">The sequence shown here is derived from an EMBL/GenBank/DDBJ whole genome shotgun (WGS) entry which is preliminary data.</text>
</comment>
<dbReference type="SMART" id="SM00060">
    <property type="entry name" value="FN3"/>
    <property type="match status" value="13"/>
</dbReference>
<keyword evidence="2 5" id="KW-0245">EGF-like domain</keyword>
<proteinExistence type="predicted"/>
<evidence type="ECO:0000259" key="10">
    <source>
        <dbReference type="PROSITE" id="PS50853"/>
    </source>
</evidence>
<dbReference type="PROSITE" id="PS50234">
    <property type="entry name" value="VWFA"/>
    <property type="match status" value="1"/>
</dbReference>
<feature type="region of interest" description="Disordered" evidence="6">
    <location>
        <begin position="1608"/>
        <end position="1630"/>
    </location>
</feature>
<dbReference type="SUPFAM" id="SSF53300">
    <property type="entry name" value="vWA-like"/>
    <property type="match status" value="1"/>
</dbReference>
<accession>A0ABP0GH51</accession>
<dbReference type="InterPro" id="IPR036465">
    <property type="entry name" value="vWFA_dom_sf"/>
</dbReference>
<dbReference type="CDD" id="cd00063">
    <property type="entry name" value="FN3"/>
    <property type="match status" value="9"/>
</dbReference>
<feature type="domain" description="VWFA" evidence="9">
    <location>
        <begin position="31"/>
        <end position="215"/>
    </location>
</feature>
<dbReference type="InterPro" id="IPR050991">
    <property type="entry name" value="ECM_Regulatory_Proteins"/>
</dbReference>
<dbReference type="PANTHER" id="PTHR46708">
    <property type="entry name" value="TENASCIN"/>
    <property type="match status" value="1"/>
</dbReference>
<evidence type="ECO:0000313" key="11">
    <source>
        <dbReference type="EMBL" id="CAK8691087.1"/>
    </source>
</evidence>
<dbReference type="Pfam" id="PF00092">
    <property type="entry name" value="VWA"/>
    <property type="match status" value="1"/>
</dbReference>
<evidence type="ECO:0000256" key="5">
    <source>
        <dbReference type="PROSITE-ProRule" id="PRU00076"/>
    </source>
</evidence>
<feature type="domain" description="Fibronectin type-III" evidence="10">
    <location>
        <begin position="979"/>
        <end position="1073"/>
    </location>
</feature>
<dbReference type="Gene3D" id="2.60.40.10">
    <property type="entry name" value="Immunoglobulins"/>
    <property type="match status" value="13"/>
</dbReference>
<feature type="signal peptide" evidence="7">
    <location>
        <begin position="1"/>
        <end position="21"/>
    </location>
</feature>
<organism evidence="11 12">
    <name type="scientific">Clavelina lepadiformis</name>
    <name type="common">Light-bulb sea squirt</name>
    <name type="synonym">Ascidia lepadiformis</name>
    <dbReference type="NCBI Taxonomy" id="159417"/>
    <lineage>
        <taxon>Eukaryota</taxon>
        <taxon>Metazoa</taxon>
        <taxon>Chordata</taxon>
        <taxon>Tunicata</taxon>
        <taxon>Ascidiacea</taxon>
        <taxon>Aplousobranchia</taxon>
        <taxon>Clavelinidae</taxon>
        <taxon>Clavelina</taxon>
    </lineage>
</organism>
<dbReference type="SMART" id="SM00327">
    <property type="entry name" value="VWA"/>
    <property type="match status" value="1"/>
</dbReference>
<evidence type="ECO:0000256" key="1">
    <source>
        <dbReference type="ARBA" id="ARBA00004239"/>
    </source>
</evidence>
<dbReference type="EMBL" id="CAWYQH010000119">
    <property type="protein sequence ID" value="CAK8691087.1"/>
    <property type="molecule type" value="Genomic_DNA"/>
</dbReference>
<evidence type="ECO:0000259" key="8">
    <source>
        <dbReference type="PROSITE" id="PS50026"/>
    </source>
</evidence>
<evidence type="ECO:0000256" key="7">
    <source>
        <dbReference type="SAM" id="SignalP"/>
    </source>
</evidence>
<sequence>MLFRKFLFFISLFEYSLIAYAQDMCRQRPIDVVFLLDGSRSVRSKNFQVIKDYVKNFTNIFQNIGPSDAQVGIVQFGSVVREEIRLDEHMDRLNLFGAIDNIDYMETGTMTGEALKYLVTQALSASHGARIDNPLVHKVAVIITDGKSQDYHRGTVTKWQRKAKEAGVELYAIGIGRKTKDAELLEIASEPKIKHKFHTRNFEGIQQVQLSLDHLELCDDNECEDDDKNDCEQICVNTEGSYTCECRDGFTLQEDGRSCISNDPCILAPCSHRCFDLGEGRYECRCPSDMILDESQINCQDIPPPVLDNLRFGNITHTGVRVFWVVETLNVDLIENYSLVYVRSDGKGEPVSTKVFGGRNTNVLLLNLEPETKYDVSVTAFTANDKSDSLEGSFTTLSLGETLLTLDNPTLSSLTASWTAAGGHGLTGYEVTYQEVLEDEGGVEPPTTAMTRRCGPNTHEMVLTGLKPSTRYFVRVVPLYGNLSGETGTGQKETAQIETPEVTVLKTTLSRIAVSWNPVNHEADTWEVEIFTPSTGEMRTVQVQGDELQTVFENLQPNTQYDLAVTGNISLDGHYYATPKGKASGRTRSLAQPQVEVTSATESSITVKWTELDLKADSWLVKIYPKGGKKFFKLLEVSGNKTEIESHGLKPSTMYKVEVVGRVTEDGHTFKSPAGDARGRTRTLPEPPVQITDTGYTSLSAQWEGMSMKVDMWMVKLYQDGQPEPVQSYELDGHETSMDFAELKQGLRYSVEVVGRINADDISFDSPPGNAAGTTNILSPPDVECTGTSVTTATVQWSNIDANVNSWTVKVYSDSQRDYTQIHEVASEQRDIVLRQLNPSAAYRVEVIANVIDDNTTCTSPPGETDFMTDSLGRPSVNITSTGIGRLTVQWGDINVEGDSWTVTIADDENPDANQTKTVAGNEHSTEFVEVEPGKRYLVEVIGHINVEGVDITSTPGFNEGGFDSPPGTATVLTTSLIAPDLECTRINVTTAVVEWSPINVEVTSWTVRIFLEGDDEPVQELTNNHPEVTLTGLQPGTTYRVEVIGNVVDADVIHNSPPGDISFTTRVLTKPSVEIIDTDLGRLTTAWDHKNVKFDTWTISLYLGESTEALQTTNVEGDKFTKEFTGLTPGTRYKVEVVGHMIVGDDDLTAPFGDATGVTNSLSAPEVHCDNESTSTTASCQWTNINATVSSWFVVVYPERGEEYFKTYTVDGSQRFVSLDKLLPSTSYIVEVVGNVFEGYPVFQSPKGEGTFVTSPLPPRNVRVLSRGLTDLIVGFDPSLSLVDNYDGQCISADGVISKGAFTSDLVMQCSGLIPATEYNISVVSIYRKRQSETISTINTTLIPPPSGLTLLDATTHTLLAEWQSSEYGQVDYYVVACNSSYGDDTTWIVNGNETAKLLTGLQPGTEYTVKIKSLIGEERSHHDVAGESTLPDIVELRVDNIGYRTVNLSWNLSLVPHVVAYILTFSKSGQDRENEIVLTPTTTTYIVTGLTTATEYRFSLYVRYSHSTSSPYVITATTLGLSPLGPLTFSDVTESSFDVHWVPPESELQPDSYVVTYSCQGMTTITIEGLEDSHTVIQELNPNTTCNVSVSARYFKSSDDEIAGDWVTSDSITGTGKTEEYEPEPPTCSCENYLQTQSRMQVIMVDMLQKIEVLTSKIDQLTSSNIRLQRSSRKARRRSSGRGDHVRRRQ</sequence>
<feature type="domain" description="EGF-like" evidence="8">
    <location>
        <begin position="219"/>
        <end position="260"/>
    </location>
</feature>
<dbReference type="SMART" id="SM00179">
    <property type="entry name" value="EGF_CA"/>
    <property type="match status" value="2"/>
</dbReference>
<feature type="compositionally biased region" description="Basic residues" evidence="6">
    <location>
        <begin position="1672"/>
        <end position="1692"/>
    </location>
</feature>
<feature type="domain" description="Fibronectin type-III" evidence="10">
    <location>
        <begin position="1346"/>
        <end position="1441"/>
    </location>
</feature>
<dbReference type="InterPro" id="IPR001881">
    <property type="entry name" value="EGF-like_Ca-bd_dom"/>
</dbReference>
<feature type="domain" description="Fibronectin type-III" evidence="10">
    <location>
        <begin position="1525"/>
        <end position="1620"/>
    </location>
</feature>
<dbReference type="InterPro" id="IPR009030">
    <property type="entry name" value="Growth_fac_rcpt_cys_sf"/>
</dbReference>
<dbReference type="PROSITE" id="PS50026">
    <property type="entry name" value="EGF_3"/>
    <property type="match status" value="1"/>
</dbReference>
<gene>
    <name evidence="11" type="ORF">CVLEPA_LOCUS23687</name>
</gene>
<keyword evidence="7" id="KW-0732">Signal</keyword>
<dbReference type="InterPro" id="IPR000742">
    <property type="entry name" value="EGF"/>
</dbReference>
<evidence type="ECO:0000259" key="9">
    <source>
        <dbReference type="PROSITE" id="PS50234"/>
    </source>
</evidence>
<name>A0ABP0GH51_CLALP</name>
<dbReference type="InterPro" id="IPR000152">
    <property type="entry name" value="EGF-type_Asp/Asn_hydroxyl_site"/>
</dbReference>
<dbReference type="InterPro" id="IPR003961">
    <property type="entry name" value="FN3_dom"/>
</dbReference>
<dbReference type="PROSITE" id="PS50853">
    <property type="entry name" value="FN3"/>
    <property type="match status" value="8"/>
</dbReference>
<keyword evidence="4" id="KW-1015">Disulfide bond</keyword>
<dbReference type="PROSITE" id="PS01186">
    <property type="entry name" value="EGF_2"/>
    <property type="match status" value="1"/>
</dbReference>
<feature type="chain" id="PRO_5047401626" evidence="7">
    <location>
        <begin position="22"/>
        <end position="1692"/>
    </location>
</feature>
<dbReference type="SUPFAM" id="SSF49265">
    <property type="entry name" value="Fibronectin type III"/>
    <property type="match status" value="12"/>
</dbReference>
<comment type="caution">
    <text evidence="5">Lacks conserved residue(s) required for the propagation of feature annotation.</text>
</comment>
<feature type="domain" description="Fibronectin type-III" evidence="10">
    <location>
        <begin position="306"/>
        <end position="400"/>
    </location>
</feature>
<feature type="domain" description="Fibronectin type-III" evidence="10">
    <location>
        <begin position="1165"/>
        <end position="1259"/>
    </location>
</feature>
<feature type="domain" description="Fibronectin type-III" evidence="10">
    <location>
        <begin position="592"/>
        <end position="687"/>
    </location>
</feature>
<dbReference type="Proteomes" id="UP001642483">
    <property type="component" value="Unassembled WGS sequence"/>
</dbReference>
<dbReference type="Pfam" id="PF00041">
    <property type="entry name" value="fn3"/>
    <property type="match status" value="7"/>
</dbReference>
<dbReference type="PRINTS" id="PR00453">
    <property type="entry name" value="VWFADOMAIN"/>
</dbReference>
<evidence type="ECO:0000256" key="3">
    <source>
        <dbReference type="ARBA" id="ARBA00022737"/>
    </source>
</evidence>
<dbReference type="InterPro" id="IPR013783">
    <property type="entry name" value="Ig-like_fold"/>
</dbReference>
<protein>
    <submittedName>
        <fullName evidence="11">Uncharacterized protein</fullName>
    </submittedName>
</protein>
<evidence type="ECO:0000256" key="6">
    <source>
        <dbReference type="SAM" id="MobiDB-lite"/>
    </source>
</evidence>
<dbReference type="InterPro" id="IPR002035">
    <property type="entry name" value="VWF_A"/>
</dbReference>
<dbReference type="Pfam" id="PF14670">
    <property type="entry name" value="FXa_inhibition"/>
    <property type="match status" value="1"/>
</dbReference>
<dbReference type="Gene3D" id="3.40.50.410">
    <property type="entry name" value="von Willebrand factor, type A domain"/>
    <property type="match status" value="1"/>
</dbReference>
<dbReference type="PROSITE" id="PS01187">
    <property type="entry name" value="EGF_CA"/>
    <property type="match status" value="1"/>
</dbReference>
<dbReference type="SUPFAM" id="SSF57184">
    <property type="entry name" value="Growth factor receptor domain"/>
    <property type="match status" value="1"/>
</dbReference>
<dbReference type="InterPro" id="IPR018097">
    <property type="entry name" value="EGF_Ca-bd_CS"/>
</dbReference>
<dbReference type="Gene3D" id="2.10.25.10">
    <property type="entry name" value="Laminin"/>
    <property type="match status" value="1"/>
</dbReference>
<keyword evidence="3" id="KW-0677">Repeat</keyword>
<evidence type="ECO:0000256" key="4">
    <source>
        <dbReference type="ARBA" id="ARBA00023157"/>
    </source>
</evidence>
<dbReference type="PANTHER" id="PTHR46708:SF2">
    <property type="entry name" value="FIBRONECTIN TYPE-III DOMAIN-CONTAINING PROTEIN"/>
    <property type="match status" value="1"/>
</dbReference>
<dbReference type="SMART" id="SM00181">
    <property type="entry name" value="EGF"/>
    <property type="match status" value="2"/>
</dbReference>
<dbReference type="PROSITE" id="PS00010">
    <property type="entry name" value="ASX_HYDROXYL"/>
    <property type="match status" value="1"/>
</dbReference>
<reference evidence="11 12" key="1">
    <citation type="submission" date="2024-02" db="EMBL/GenBank/DDBJ databases">
        <authorList>
            <person name="Daric V."/>
            <person name="Darras S."/>
        </authorList>
    </citation>
    <scope>NUCLEOTIDE SEQUENCE [LARGE SCALE GENOMIC DNA]</scope>
</reference>
<feature type="domain" description="Fibronectin type-III" evidence="10">
    <location>
        <begin position="401"/>
        <end position="502"/>
    </location>
</feature>
<feature type="domain" description="Fibronectin type-III" evidence="10">
    <location>
        <begin position="779"/>
        <end position="875"/>
    </location>
</feature>
<keyword evidence="12" id="KW-1185">Reference proteome</keyword>
<dbReference type="InterPro" id="IPR036116">
    <property type="entry name" value="FN3_sf"/>
</dbReference>
<comment type="subcellular location">
    <subcellularLocation>
        <location evidence="1">Secreted</location>
        <location evidence="1">Extracellular space</location>
    </subcellularLocation>
</comment>
<feature type="region of interest" description="Disordered" evidence="6">
    <location>
        <begin position="1668"/>
        <end position="1692"/>
    </location>
</feature>
<evidence type="ECO:0000256" key="2">
    <source>
        <dbReference type="ARBA" id="ARBA00022536"/>
    </source>
</evidence>